<evidence type="ECO:0000313" key="5">
    <source>
        <dbReference type="Proteomes" id="UP001201549"/>
    </source>
</evidence>
<dbReference type="Gene3D" id="3.40.50.720">
    <property type="entry name" value="NAD(P)-binding Rossmann-like Domain"/>
    <property type="match status" value="1"/>
</dbReference>
<dbReference type="InterPro" id="IPR036291">
    <property type="entry name" value="NAD(P)-bd_dom_sf"/>
</dbReference>
<feature type="domain" description="Enoyl reductase (ER)" evidence="3">
    <location>
        <begin position="12"/>
        <end position="325"/>
    </location>
</feature>
<dbReference type="Pfam" id="PF08240">
    <property type="entry name" value="ADH_N"/>
    <property type="match status" value="1"/>
</dbReference>
<gene>
    <name evidence="4" type="ORF">L9G74_13880</name>
</gene>
<evidence type="ECO:0000313" key="4">
    <source>
        <dbReference type="EMBL" id="MCS4557536.1"/>
    </source>
</evidence>
<dbReference type="InterPro" id="IPR013149">
    <property type="entry name" value="ADH-like_C"/>
</dbReference>
<keyword evidence="1" id="KW-0521">NADP</keyword>
<dbReference type="SUPFAM" id="SSF50129">
    <property type="entry name" value="GroES-like"/>
    <property type="match status" value="1"/>
</dbReference>
<dbReference type="PANTHER" id="PTHR48106:SF8">
    <property type="entry name" value="OS02G0805600 PROTEIN"/>
    <property type="match status" value="1"/>
</dbReference>
<dbReference type="InterPro" id="IPR014189">
    <property type="entry name" value="Quinone_OxRdtase_PIG3"/>
</dbReference>
<dbReference type="SMART" id="SM00829">
    <property type="entry name" value="PKS_ER"/>
    <property type="match status" value="1"/>
</dbReference>
<reference evidence="4 5" key="1">
    <citation type="submission" date="2022-02" db="EMBL/GenBank/DDBJ databases">
        <authorList>
            <person name="Zhuang L."/>
        </authorList>
    </citation>
    <scope>NUCLEOTIDE SEQUENCE [LARGE SCALE GENOMIC DNA]</scope>
    <source>
        <strain evidence="4 5">C32</strain>
    </source>
</reference>
<sequence length="331" mass="35290">MQCQQIVFTHPGMPEVMQLALGEVAAPQAGQVLIKVVAAGVNGPDIYQRQGSYPPPADASPILGLEVAGEIAAVAAGEPRWQVGDKVCALVPGGGYSEYVLTWSAHCLPVPNGWRMSEAAALPETYFTVWHNLFMRGALQAGETVLIHGGSGGIGSSAISLAKAFGARVIVTCGSADKQAYCESLGADVAINYREQDFVERVNQFTDGQGVQLVLDMIGADYINRNLKVLAMDGRMVSIACRQGRMAEVDVGMLMFKRILWTGSTLRPQTVAQKAAIAAQLAQQVWPLLDQGQLKPHLYAELPLAQAAQAHQLMESGEHQGKIVLQVSGAN</sequence>
<dbReference type="PANTHER" id="PTHR48106">
    <property type="entry name" value="QUINONE OXIDOREDUCTASE PIG3-RELATED"/>
    <property type="match status" value="1"/>
</dbReference>
<keyword evidence="5" id="KW-1185">Reference proteome</keyword>
<protein>
    <submittedName>
        <fullName evidence="4">NAD(P)H-quinone oxidoreductase</fullName>
    </submittedName>
</protein>
<proteinExistence type="predicted"/>
<evidence type="ECO:0000259" key="3">
    <source>
        <dbReference type="SMART" id="SM00829"/>
    </source>
</evidence>
<keyword evidence="2" id="KW-0560">Oxidoreductase</keyword>
<dbReference type="Pfam" id="PF00107">
    <property type="entry name" value="ADH_zinc_N"/>
    <property type="match status" value="1"/>
</dbReference>
<dbReference type="Proteomes" id="UP001201549">
    <property type="component" value="Unassembled WGS sequence"/>
</dbReference>
<dbReference type="InterPro" id="IPR013154">
    <property type="entry name" value="ADH-like_N"/>
</dbReference>
<comment type="caution">
    <text evidence="4">The sequence shown here is derived from an EMBL/GenBank/DDBJ whole genome shotgun (WGS) entry which is preliminary data.</text>
</comment>
<dbReference type="InterPro" id="IPR020843">
    <property type="entry name" value="ER"/>
</dbReference>
<dbReference type="RefSeq" id="WP_238897013.1">
    <property type="nucleotide sequence ID" value="NZ_JAKOGG010000010.1"/>
</dbReference>
<organism evidence="4 5">
    <name type="scientific">Shewanella electrica</name>
    <dbReference type="NCBI Taxonomy" id="515560"/>
    <lineage>
        <taxon>Bacteria</taxon>
        <taxon>Pseudomonadati</taxon>
        <taxon>Pseudomonadota</taxon>
        <taxon>Gammaproteobacteria</taxon>
        <taxon>Alteromonadales</taxon>
        <taxon>Shewanellaceae</taxon>
        <taxon>Shewanella</taxon>
    </lineage>
</organism>
<evidence type="ECO:0000256" key="1">
    <source>
        <dbReference type="ARBA" id="ARBA00022857"/>
    </source>
</evidence>
<name>A0ABT2FQR9_9GAMM</name>
<dbReference type="EMBL" id="JAKOGG010000010">
    <property type="protein sequence ID" value="MCS4557536.1"/>
    <property type="molecule type" value="Genomic_DNA"/>
</dbReference>
<dbReference type="NCBIfam" id="TIGR02824">
    <property type="entry name" value="quinone_pig3"/>
    <property type="match status" value="1"/>
</dbReference>
<evidence type="ECO:0000256" key="2">
    <source>
        <dbReference type="ARBA" id="ARBA00023002"/>
    </source>
</evidence>
<accession>A0ABT2FQR9</accession>
<dbReference type="SUPFAM" id="SSF51735">
    <property type="entry name" value="NAD(P)-binding Rossmann-fold domains"/>
    <property type="match status" value="1"/>
</dbReference>
<dbReference type="CDD" id="cd05276">
    <property type="entry name" value="p53_inducible_oxidoreductase"/>
    <property type="match status" value="1"/>
</dbReference>
<reference evidence="5" key="2">
    <citation type="submission" date="2023-07" db="EMBL/GenBank/DDBJ databases">
        <title>Shewanella mangrovi sp. nov., an acetaldehyde- degrading bacterium isolated from mangrove sediment.</title>
        <authorList>
            <person name="Liu Y."/>
        </authorList>
    </citation>
    <scope>NUCLEOTIDE SEQUENCE [LARGE SCALE GENOMIC DNA]</scope>
    <source>
        <strain evidence="5">C32</strain>
    </source>
</reference>
<dbReference type="Gene3D" id="3.90.180.10">
    <property type="entry name" value="Medium-chain alcohol dehydrogenases, catalytic domain"/>
    <property type="match status" value="1"/>
</dbReference>
<dbReference type="InterPro" id="IPR011032">
    <property type="entry name" value="GroES-like_sf"/>
</dbReference>